<dbReference type="FunFam" id="1.20.1250.20:FF:000065">
    <property type="entry name" value="Putative MFS pantothenate transporter"/>
    <property type="match status" value="1"/>
</dbReference>
<feature type="transmembrane region" description="Helical" evidence="7">
    <location>
        <begin position="191"/>
        <end position="214"/>
    </location>
</feature>
<dbReference type="PANTHER" id="PTHR43791">
    <property type="entry name" value="PERMEASE-RELATED"/>
    <property type="match status" value="1"/>
</dbReference>
<evidence type="ECO:0000256" key="6">
    <source>
        <dbReference type="ARBA" id="ARBA00037968"/>
    </source>
</evidence>
<dbReference type="AlphaFoldDB" id="A0AAI9TN94"/>
<keyword evidence="4 7" id="KW-1133">Transmembrane helix</keyword>
<organism evidence="8 9">
    <name type="scientific">Penicillium thymicola</name>
    <dbReference type="NCBI Taxonomy" id="293382"/>
    <lineage>
        <taxon>Eukaryota</taxon>
        <taxon>Fungi</taxon>
        <taxon>Dikarya</taxon>
        <taxon>Ascomycota</taxon>
        <taxon>Pezizomycotina</taxon>
        <taxon>Eurotiomycetes</taxon>
        <taxon>Eurotiomycetidae</taxon>
        <taxon>Eurotiales</taxon>
        <taxon>Aspergillaceae</taxon>
        <taxon>Penicillium</taxon>
    </lineage>
</organism>
<dbReference type="SUPFAM" id="SSF103473">
    <property type="entry name" value="MFS general substrate transporter"/>
    <property type="match status" value="1"/>
</dbReference>
<protein>
    <submittedName>
        <fullName evidence="8">Uncharacterized protein</fullName>
    </submittedName>
</protein>
<evidence type="ECO:0000313" key="8">
    <source>
        <dbReference type="EMBL" id="KAJ9490268.1"/>
    </source>
</evidence>
<feature type="transmembrane region" description="Helical" evidence="7">
    <location>
        <begin position="299"/>
        <end position="321"/>
    </location>
</feature>
<comment type="caution">
    <text evidence="8">The sequence shown here is derived from an EMBL/GenBank/DDBJ whole genome shotgun (WGS) entry which is preliminary data.</text>
</comment>
<dbReference type="Pfam" id="PF07690">
    <property type="entry name" value="MFS_1"/>
    <property type="match status" value="1"/>
</dbReference>
<comment type="subcellular location">
    <subcellularLocation>
        <location evidence="1">Membrane</location>
        <topology evidence="1">Multi-pass membrane protein</topology>
    </subcellularLocation>
</comment>
<dbReference type="EMBL" id="LACB01000061">
    <property type="protein sequence ID" value="KAJ9490268.1"/>
    <property type="molecule type" value="Genomic_DNA"/>
</dbReference>
<feature type="transmembrane region" description="Helical" evidence="7">
    <location>
        <begin position="327"/>
        <end position="346"/>
    </location>
</feature>
<dbReference type="GO" id="GO:0098717">
    <property type="term" value="P:pantothenate import across plasma membrane"/>
    <property type="evidence" value="ECO:0007669"/>
    <property type="project" value="TreeGrafter"/>
</dbReference>
<evidence type="ECO:0000256" key="2">
    <source>
        <dbReference type="ARBA" id="ARBA00022448"/>
    </source>
</evidence>
<evidence type="ECO:0000256" key="3">
    <source>
        <dbReference type="ARBA" id="ARBA00022692"/>
    </source>
</evidence>
<feature type="transmembrane region" description="Helical" evidence="7">
    <location>
        <begin position="260"/>
        <end position="278"/>
    </location>
</feature>
<dbReference type="Proteomes" id="UP001227192">
    <property type="component" value="Unassembled WGS sequence"/>
</dbReference>
<evidence type="ECO:0000256" key="5">
    <source>
        <dbReference type="ARBA" id="ARBA00023136"/>
    </source>
</evidence>
<dbReference type="Gene3D" id="1.20.1250.20">
    <property type="entry name" value="MFS general substrate transporter like domains"/>
    <property type="match status" value="2"/>
</dbReference>
<keyword evidence="9" id="KW-1185">Reference proteome</keyword>
<dbReference type="GO" id="GO:0015233">
    <property type="term" value="F:pantothenate transmembrane transporter activity"/>
    <property type="evidence" value="ECO:0007669"/>
    <property type="project" value="TreeGrafter"/>
</dbReference>
<feature type="transmembrane region" description="Helical" evidence="7">
    <location>
        <begin position="158"/>
        <end position="179"/>
    </location>
</feature>
<evidence type="ECO:0000313" key="9">
    <source>
        <dbReference type="Proteomes" id="UP001227192"/>
    </source>
</evidence>
<accession>A0AAI9TN94</accession>
<dbReference type="InterPro" id="IPR011701">
    <property type="entry name" value="MFS"/>
</dbReference>
<keyword evidence="5 7" id="KW-0472">Membrane</keyword>
<feature type="transmembrane region" description="Helical" evidence="7">
    <location>
        <begin position="98"/>
        <end position="116"/>
    </location>
</feature>
<keyword evidence="2" id="KW-0813">Transport</keyword>
<evidence type="ECO:0000256" key="7">
    <source>
        <dbReference type="SAM" id="Phobius"/>
    </source>
</evidence>
<dbReference type="PANTHER" id="PTHR43791:SF4">
    <property type="entry name" value="PANTOTHENATE TRANSPORTER FEN2"/>
    <property type="match status" value="1"/>
</dbReference>
<comment type="similarity">
    <text evidence="6">Belongs to the major facilitator superfamily. Allantoate permease family.</text>
</comment>
<dbReference type="InterPro" id="IPR036259">
    <property type="entry name" value="MFS_trans_sf"/>
</dbReference>
<feature type="transmembrane region" description="Helical" evidence="7">
    <location>
        <begin position="24"/>
        <end position="42"/>
    </location>
</feature>
<evidence type="ECO:0000256" key="4">
    <source>
        <dbReference type="ARBA" id="ARBA00022989"/>
    </source>
</evidence>
<feature type="transmembrane region" description="Helical" evidence="7">
    <location>
        <begin position="421"/>
        <end position="441"/>
    </location>
</feature>
<sequence>MFIFSKLREVVWGKPAATKAERKLLVKLDLVILSFCCLMYWVNYLDRMNLNNAYVTGMREDLNFHGNQLNIANTVFYGGYVLGQIPNNLALQKLPPRIYFPACMVAWGLLTLGTGFTHHPWQIMVIRFFQAIFEASTFVGCQYILGSWYKPDELGKRTAIFTSSGLAGTMFSGFMQGGIHQSLDGVRGLPGWRWLFILDFCITIPVAIFGFLAFPDTPTSTTAWWLSEEERKLAIERLPEVEKQRGVLGWNVIPRVLRTWHWLGFILLWIFASNTEMFSSNAIMNLWLSSTKNYTVSEVNYIPTGVAGVGIITTLVLGWYSDFTKRPWHVGVFLACTAILSGAIMLRPPSTGAKFFALFLNGCQYASQTVIFAWANGATGDDDAKRGIILGAMNTFSIAVYMFWSLLFYSTTQGPDWKEGSIAMICMGLALVITTIGVRYLEKRDKRRMGVHEGVQVHGTDEVKASTDADRPKDTEGGR</sequence>
<feature type="transmembrane region" description="Helical" evidence="7">
    <location>
        <begin position="128"/>
        <end position="146"/>
    </location>
</feature>
<name>A0AAI9TN94_PENTH</name>
<proteinExistence type="inferred from homology"/>
<keyword evidence="3 7" id="KW-0812">Transmembrane</keyword>
<reference evidence="8" key="1">
    <citation type="submission" date="2015-06" db="EMBL/GenBank/DDBJ databases">
        <authorList>
            <person name="Nguyen H."/>
        </authorList>
    </citation>
    <scope>NUCLEOTIDE SEQUENCE</scope>
    <source>
        <strain evidence="8">DAOM 180753</strain>
    </source>
</reference>
<reference evidence="8" key="2">
    <citation type="journal article" date="2016" name="Fungal Biol.">
        <title>Ochratoxin A production by Penicillium thymicola.</title>
        <authorList>
            <person name="Nguyen H.D.T."/>
            <person name="McMullin D.R."/>
            <person name="Ponomareva E."/>
            <person name="Riley R."/>
            <person name="Pomraning K.R."/>
            <person name="Baker S.E."/>
            <person name="Seifert K.A."/>
        </authorList>
    </citation>
    <scope>NUCLEOTIDE SEQUENCE</scope>
    <source>
        <strain evidence="8">DAOM 180753</strain>
    </source>
</reference>
<evidence type="ECO:0000256" key="1">
    <source>
        <dbReference type="ARBA" id="ARBA00004141"/>
    </source>
</evidence>
<gene>
    <name evidence="8" type="ORF">VN97_g3002</name>
</gene>
<feature type="transmembrane region" description="Helical" evidence="7">
    <location>
        <begin position="388"/>
        <end position="409"/>
    </location>
</feature>
<dbReference type="GO" id="GO:0005886">
    <property type="term" value="C:plasma membrane"/>
    <property type="evidence" value="ECO:0007669"/>
    <property type="project" value="TreeGrafter"/>
</dbReference>